<accession>A0A1V9YTZ7</accession>
<keyword evidence="4 6" id="KW-0472">Membrane</keyword>
<name>A0A1V9YTZ7_ACHHY</name>
<feature type="transmembrane region" description="Helical" evidence="6">
    <location>
        <begin position="149"/>
        <end position="169"/>
    </location>
</feature>
<feature type="transmembrane region" description="Helical" evidence="6">
    <location>
        <begin position="404"/>
        <end position="425"/>
    </location>
</feature>
<evidence type="ECO:0000313" key="8">
    <source>
        <dbReference type="Proteomes" id="UP000243579"/>
    </source>
</evidence>
<evidence type="ECO:0000313" key="7">
    <source>
        <dbReference type="EMBL" id="OQR89246.1"/>
    </source>
</evidence>
<dbReference type="InterPro" id="IPR027359">
    <property type="entry name" value="Volt_channel_dom_sf"/>
</dbReference>
<dbReference type="OrthoDB" id="60033at2759"/>
<dbReference type="STRING" id="1202772.A0A1V9YTZ7"/>
<proteinExistence type="predicted"/>
<feature type="compositionally biased region" description="Polar residues" evidence="5">
    <location>
        <begin position="49"/>
        <end position="63"/>
    </location>
</feature>
<feature type="region of interest" description="Disordered" evidence="5">
    <location>
        <begin position="49"/>
        <end position="71"/>
    </location>
</feature>
<feature type="transmembrane region" description="Helical" evidence="6">
    <location>
        <begin position="233"/>
        <end position="251"/>
    </location>
</feature>
<dbReference type="EMBL" id="JNBR01000878">
    <property type="protein sequence ID" value="OQR89246.1"/>
    <property type="molecule type" value="Genomic_DNA"/>
</dbReference>
<feature type="transmembrane region" description="Helical" evidence="6">
    <location>
        <begin position="119"/>
        <end position="137"/>
    </location>
</feature>
<dbReference type="Proteomes" id="UP000243579">
    <property type="component" value="Unassembled WGS sequence"/>
</dbReference>
<evidence type="ECO:0000256" key="5">
    <source>
        <dbReference type="SAM" id="MobiDB-lite"/>
    </source>
</evidence>
<keyword evidence="2 6" id="KW-0812">Transmembrane</keyword>
<reference evidence="7 8" key="1">
    <citation type="journal article" date="2014" name="Genome Biol. Evol.">
        <title>The secreted proteins of Achlya hypogyna and Thraustotheca clavata identify the ancestral oomycete secretome and reveal gene acquisitions by horizontal gene transfer.</title>
        <authorList>
            <person name="Misner I."/>
            <person name="Blouin N."/>
            <person name="Leonard G."/>
            <person name="Richards T.A."/>
            <person name="Lane C.E."/>
        </authorList>
    </citation>
    <scope>NUCLEOTIDE SEQUENCE [LARGE SCALE GENOMIC DNA]</scope>
    <source>
        <strain evidence="7 8">ATCC 48635</strain>
    </source>
</reference>
<evidence type="ECO:0000256" key="4">
    <source>
        <dbReference type="ARBA" id="ARBA00023136"/>
    </source>
</evidence>
<keyword evidence="8" id="KW-1185">Reference proteome</keyword>
<feature type="non-terminal residue" evidence="7">
    <location>
        <position position="475"/>
    </location>
</feature>
<organism evidence="7 8">
    <name type="scientific">Achlya hypogyna</name>
    <name type="common">Oomycete</name>
    <name type="synonym">Protoachlya hypogyna</name>
    <dbReference type="NCBI Taxonomy" id="1202772"/>
    <lineage>
        <taxon>Eukaryota</taxon>
        <taxon>Sar</taxon>
        <taxon>Stramenopiles</taxon>
        <taxon>Oomycota</taxon>
        <taxon>Saprolegniomycetes</taxon>
        <taxon>Saprolegniales</taxon>
        <taxon>Achlyaceae</taxon>
        <taxon>Achlya</taxon>
    </lineage>
</organism>
<comment type="subcellular location">
    <subcellularLocation>
        <location evidence="1">Membrane</location>
        <topology evidence="1">Multi-pass membrane protein</topology>
    </subcellularLocation>
</comment>
<gene>
    <name evidence="7" type="ORF">ACHHYP_06393</name>
</gene>
<protein>
    <submittedName>
        <fullName evidence="7">Voltage-gated Ion Channel (VIC) Superfamily</fullName>
    </submittedName>
</protein>
<dbReference type="GO" id="GO:0016020">
    <property type="term" value="C:membrane"/>
    <property type="evidence" value="ECO:0007669"/>
    <property type="project" value="UniProtKB-SubCell"/>
</dbReference>
<feature type="region of interest" description="Disordered" evidence="5">
    <location>
        <begin position="1"/>
        <end position="27"/>
    </location>
</feature>
<comment type="caution">
    <text evidence="7">The sequence shown here is derived from an EMBL/GenBank/DDBJ whole genome shotgun (WGS) entry which is preliminary data.</text>
</comment>
<dbReference type="PANTHER" id="PTHR43336">
    <property type="entry name" value="OXYGEN SENSOR HISTIDINE KINASE RESPONSE REGULATOR DEVS/DOSS"/>
    <property type="match status" value="1"/>
</dbReference>
<evidence type="ECO:0000256" key="2">
    <source>
        <dbReference type="ARBA" id="ARBA00022692"/>
    </source>
</evidence>
<sequence>MGTDATNLRKVAPDNKPDGTARTYTRNTDSLTKALPTMAMSGTVHNLTPRGMTQRSLPNQPSSKIHPEGAVKPMSPLRRWCVGVLENRRLGALLSVLTIYCLFGDDFRSAFCSKSADDGFFAVAFICLLLFLFEFVVSCFCKPGYLFSFYFYLDIAATLSLIPDIGFIWSPLSGGGTVSSVSQAGSKAGRIIRVVRVIRLVRIVKLIKWKHSTEEKNLVIVESKTGGRMAEMTIRRVVMIVLFLCFVLPAFDGGYNEPFNGFESRGFDTIHQMTTTSTDVTQSPIFLNTFGSWFYYTTDDIVYLDMYNISNTKMNAMFNSFSFPETDVSTAQVAKILPSQSAVLELYRVNELRSITSTGCFNNWNGSDLVVNPVLVSTSCQSVVWFDVATSAKATAITSIYRTLFILAVLLTSSLSFVHVARIIVLNPIERMMATVKQLAESPLGKHLSIDKDQQRFAQDQGFETAVLEATLDKI</sequence>
<dbReference type="Gene3D" id="1.20.120.350">
    <property type="entry name" value="Voltage-gated potassium channels. Chain C"/>
    <property type="match status" value="1"/>
</dbReference>
<keyword evidence="3 6" id="KW-1133">Transmembrane helix</keyword>
<evidence type="ECO:0000256" key="6">
    <source>
        <dbReference type="SAM" id="Phobius"/>
    </source>
</evidence>
<evidence type="ECO:0000256" key="1">
    <source>
        <dbReference type="ARBA" id="ARBA00004141"/>
    </source>
</evidence>
<evidence type="ECO:0000256" key="3">
    <source>
        <dbReference type="ARBA" id="ARBA00022989"/>
    </source>
</evidence>
<dbReference type="PANTHER" id="PTHR43336:SF3">
    <property type="entry name" value="GUANYLATE CYCLASE DOMAIN-CONTAINING PROTEIN"/>
    <property type="match status" value="1"/>
</dbReference>
<feature type="transmembrane region" description="Helical" evidence="6">
    <location>
        <begin position="90"/>
        <end position="107"/>
    </location>
</feature>
<dbReference type="AlphaFoldDB" id="A0A1V9YTZ7"/>